<reference evidence="10" key="1">
    <citation type="journal article" date="2013" name="Genome Announc.">
        <title>Genome sequence of the food spoilage yeast Zygosaccharomyces bailii CLIB 213(T).</title>
        <authorList>
            <person name="Galeote V."/>
            <person name="Bigey F."/>
            <person name="Devillers H."/>
            <person name="Neuveglise C."/>
            <person name="Dequin S."/>
        </authorList>
    </citation>
    <scope>NUCLEOTIDE SEQUENCE [LARGE SCALE GENOMIC DNA]</scope>
    <source>
        <strain evidence="10">CLIB 213 / ATCC 58445 / CBS 680 / CCRC 21525 / NBRC 1098 / NCYC 1416 / NRRL Y-2227</strain>
    </source>
</reference>
<evidence type="ECO:0000256" key="3">
    <source>
        <dbReference type="ARBA" id="ARBA00019596"/>
    </source>
</evidence>
<protein>
    <recommendedName>
        <fullName evidence="3">THO complex subunit 2</fullName>
    </recommendedName>
</protein>
<name>A0A8J2TAQ8_ZYGB2</name>
<feature type="domain" description="THO complex subunitTHOC2 C-terminal" evidence="6">
    <location>
        <begin position="939"/>
        <end position="1192"/>
    </location>
</feature>
<comment type="similarity">
    <text evidence="2">Belongs to the THOC2 family.</text>
</comment>
<feature type="compositionally biased region" description="Polar residues" evidence="5">
    <location>
        <begin position="1552"/>
        <end position="1563"/>
    </location>
</feature>
<dbReference type="Pfam" id="PF11262">
    <property type="entry name" value="Tho2"/>
    <property type="match status" value="1"/>
</dbReference>
<dbReference type="PANTHER" id="PTHR21597:SF0">
    <property type="entry name" value="THO COMPLEX SUBUNIT 2"/>
    <property type="match status" value="1"/>
</dbReference>
<evidence type="ECO:0000259" key="7">
    <source>
        <dbReference type="Pfam" id="PF11732"/>
    </source>
</evidence>
<gene>
    <name evidence="9" type="ORF">BN860_01090g</name>
</gene>
<feature type="domain" description="THO complex subunit 2 N-terminal" evidence="8">
    <location>
        <begin position="26"/>
        <end position="657"/>
    </location>
</feature>
<dbReference type="GO" id="GO:0000445">
    <property type="term" value="C:THO complex part of transcription export complex"/>
    <property type="evidence" value="ECO:0007669"/>
    <property type="project" value="TreeGrafter"/>
</dbReference>
<evidence type="ECO:0000259" key="8">
    <source>
        <dbReference type="Pfam" id="PF16134"/>
    </source>
</evidence>
<evidence type="ECO:0000256" key="5">
    <source>
        <dbReference type="SAM" id="MobiDB-lite"/>
    </source>
</evidence>
<feature type="compositionally biased region" description="Basic and acidic residues" evidence="5">
    <location>
        <begin position="1538"/>
        <end position="1551"/>
    </location>
</feature>
<dbReference type="InterPro" id="IPR040007">
    <property type="entry name" value="Tho2"/>
</dbReference>
<feature type="compositionally biased region" description="Polar residues" evidence="5">
    <location>
        <begin position="1291"/>
        <end position="1301"/>
    </location>
</feature>
<feature type="compositionally biased region" description="Basic and acidic residues" evidence="5">
    <location>
        <begin position="1250"/>
        <end position="1284"/>
    </location>
</feature>
<organism evidence="9 10">
    <name type="scientific">Zygosaccharomyces bailii (strain CLIB 213 / ATCC 58445 / CBS 680 / BCRC 21525 / NBRC 1098 / NCYC 1416 / NRRL Y-2227)</name>
    <dbReference type="NCBI Taxonomy" id="1333698"/>
    <lineage>
        <taxon>Eukaryota</taxon>
        <taxon>Fungi</taxon>
        <taxon>Dikarya</taxon>
        <taxon>Ascomycota</taxon>
        <taxon>Saccharomycotina</taxon>
        <taxon>Saccharomycetes</taxon>
        <taxon>Saccharomycetales</taxon>
        <taxon>Saccharomycetaceae</taxon>
        <taxon>Zygosaccharomyces</taxon>
    </lineage>
</organism>
<evidence type="ECO:0000259" key="6">
    <source>
        <dbReference type="Pfam" id="PF11262"/>
    </source>
</evidence>
<feature type="compositionally biased region" description="Basic and acidic residues" evidence="5">
    <location>
        <begin position="378"/>
        <end position="399"/>
    </location>
</feature>
<accession>A0A8J2TAQ8</accession>
<dbReference type="PANTHER" id="PTHR21597">
    <property type="entry name" value="THO2 PROTEIN"/>
    <property type="match status" value="1"/>
</dbReference>
<dbReference type="Proteomes" id="UP000019375">
    <property type="component" value="Unassembled WGS sequence"/>
</dbReference>
<dbReference type="Pfam" id="PF11732">
    <property type="entry name" value="Thoc2"/>
    <property type="match status" value="1"/>
</dbReference>
<feature type="compositionally biased region" description="Acidic residues" evidence="5">
    <location>
        <begin position="354"/>
        <end position="364"/>
    </location>
</feature>
<dbReference type="GO" id="GO:0006397">
    <property type="term" value="P:mRNA processing"/>
    <property type="evidence" value="ECO:0007669"/>
    <property type="project" value="InterPro"/>
</dbReference>
<dbReference type="InterPro" id="IPR032302">
    <property type="entry name" value="THOC2_N"/>
</dbReference>
<dbReference type="InterPro" id="IPR021418">
    <property type="entry name" value="THO_THOC2_C"/>
</dbReference>
<feature type="compositionally biased region" description="Basic and acidic residues" evidence="5">
    <location>
        <begin position="1505"/>
        <end position="1527"/>
    </location>
</feature>
<feature type="region of interest" description="Disordered" evidence="5">
    <location>
        <begin position="1250"/>
        <end position="1301"/>
    </location>
</feature>
<dbReference type="GO" id="GO:0003729">
    <property type="term" value="F:mRNA binding"/>
    <property type="evidence" value="ECO:0007669"/>
    <property type="project" value="TreeGrafter"/>
</dbReference>
<evidence type="ECO:0000313" key="10">
    <source>
        <dbReference type="Proteomes" id="UP000019375"/>
    </source>
</evidence>
<evidence type="ECO:0000256" key="4">
    <source>
        <dbReference type="ARBA" id="ARBA00023242"/>
    </source>
</evidence>
<evidence type="ECO:0000256" key="1">
    <source>
        <dbReference type="ARBA" id="ARBA00004123"/>
    </source>
</evidence>
<feature type="domain" description="THO complex subunitTHOC2 N-terminal" evidence="7">
    <location>
        <begin position="659"/>
        <end position="733"/>
    </location>
</feature>
<dbReference type="InterPro" id="IPR021726">
    <property type="entry name" value="THO_THOC2_N"/>
</dbReference>
<feature type="region of interest" description="Disordered" evidence="5">
    <location>
        <begin position="354"/>
        <end position="399"/>
    </location>
</feature>
<dbReference type="GO" id="GO:0006406">
    <property type="term" value="P:mRNA export from nucleus"/>
    <property type="evidence" value="ECO:0007669"/>
    <property type="project" value="InterPro"/>
</dbReference>
<evidence type="ECO:0000313" key="9">
    <source>
        <dbReference type="EMBL" id="CDF91966.1"/>
    </source>
</evidence>
<keyword evidence="10" id="KW-1185">Reference proteome</keyword>
<evidence type="ECO:0000256" key="2">
    <source>
        <dbReference type="ARBA" id="ARBA00007857"/>
    </source>
</evidence>
<dbReference type="OrthoDB" id="29024at2759"/>
<dbReference type="Pfam" id="PF16134">
    <property type="entry name" value="THOC2_N"/>
    <property type="match status" value="1"/>
</dbReference>
<keyword evidence="4" id="KW-0539">Nucleus</keyword>
<sequence length="1579" mass="180898">MSGSLCATIDRLVLSDATFSSEPRIFSPDFINNWSAESQELCNKFRELQGSDERQKWLKDVFCELFDIIYAQNSEGPMVTMPQVSKLIEDIIDSGAKEVKNCELLSLVGKMFVAVSNSYSDEDENVVLALVRITKSLHKEMFKFSRLSTKLMNHGQTVLLKHLLKKSKYELKKFNLLAECSTGYAQLAMLLVAAYCDPDKLCKVGFWVQQFEQLAGKYSLDPMRCLDVIMDVSSEFITEEYAFLIQFLKSSDYWPRYHLADNQRYESLSQGGNIIASNLITFHINQLGPACETNYLDMVCILIQNGFVSFLSIWANLKPEDEILAKFFKMFDCELEAESKKGAENPLAMADALTSEDDLPTGEEDDKKQAKEAVTSEENEKGIKKASEEEQEASSRENTRKEVLQGGRLAFLKRLLAHGCIIPAFYVLQVHPHFAHIDDFVPQLAARLLEVMIDPLYCSITFNNSGSLDSPLPLTTLENGLLSTKVRLFRQKKTHNPFSAFELGIKSIFYYLEWSEHLSLIQNIDELFAKSHEYLHILGPSLGKAPKLISKLCRIGSEDIKLAAHNREEVTEKWISYVRKFIFPAIPVLGIHPAITSEIYELMKFFPFKKRYFLYNEFINKTSQDFLLAKVGFNKAERKARTILKALSMDTIDIESRRLANLISTNPLATLIPTVKQIENYDKVSELVIITTKYFNDFAYDVLQFVLLLRLTHNRPVMQTDGVNQNMWVQRLSVYIAGLVKSCPGMDITNILTFVVKTLHNGNIVAVSILRELIATVGGIRDLNDVNVVRLAMLNSGEPLKQEARRLIYDSRDTNAHLASKLVNQFAKLDSISELILLLYNLNKEANTGSAHYKILSTRCDEMNTLLWSFVELIKHSFTPEQFAANILSLDVLKNEFDMSISWAFHIWRDYIDQKFKEDDPSADKMLNKVVFEGVDFSCLSKDLFLAFWKLSLYDVQFDRSLYDKKKSVLEEELSNSSSARKKNEYSEQVKNLLVNCISHQKTFNNSKSLIAESTQLWSEDLSDNKIMCFLQYCIVPRVLFSPPDALFCKHFLLQSFGVEKTMRILGMFLSSKILSTLLFCCTRSEAGNMGIFFAQLLESLENERLKKTSEFPYKRDLYDCNALLTGQVIQLLLNQNYMSIRNGIEFMKHVSHVAPVVDTQIEVVCRVLEKILASEDREDIKLPSNALLGHLRARLKKSCKLEEFCEMNEQELQAKNQLDAEMEEIHHYENLLANEKKEAELRKHLELNKKHREQAEKVKQREGSEKDKCTENEQEKEGVDSKKISPIPTGPSNEKQLRPQASTWPFGKVIRFMDEVCYHLSKNNLSRAADCVSDPAENQSLKRLFKENMPIRDFRNSLFKIYERFFRSLVYYPNNLEFTRKLDEIKSAIKLVANDSSKARGDLYSEPLPTEPAKKRSRYNNSDSGRSNGRDMKIESNDGAPGNWKRGYDARNRPLSRGVEVKRSPAAPRAMSFPERPSQPRSETRSGKGYIPREQGGGSRMRSKHEAPHSSEDRSSKRYKADDSRNKMRLSQNDNRTPSRDSRKELDRSKFNTAKRNSTQKLPQGPKGSGEYVSRYQR</sequence>
<dbReference type="EMBL" id="HG316469">
    <property type="protein sequence ID" value="CDF91966.1"/>
    <property type="molecule type" value="Genomic_DNA"/>
</dbReference>
<comment type="subcellular location">
    <subcellularLocation>
        <location evidence="1">Nucleus</location>
    </subcellularLocation>
</comment>
<proteinExistence type="inferred from homology"/>
<feature type="region of interest" description="Disordered" evidence="5">
    <location>
        <begin position="1401"/>
        <end position="1579"/>
    </location>
</feature>